<feature type="transmembrane region" description="Helical" evidence="2">
    <location>
        <begin position="7"/>
        <end position="26"/>
    </location>
</feature>
<organism evidence="3 4">
    <name type="scientific">Drosophila hydei</name>
    <name type="common">Fruit fly</name>
    <dbReference type="NCBI Taxonomy" id="7224"/>
    <lineage>
        <taxon>Eukaryota</taxon>
        <taxon>Metazoa</taxon>
        <taxon>Ecdysozoa</taxon>
        <taxon>Arthropoda</taxon>
        <taxon>Hexapoda</taxon>
        <taxon>Insecta</taxon>
        <taxon>Pterygota</taxon>
        <taxon>Neoptera</taxon>
        <taxon>Endopterygota</taxon>
        <taxon>Diptera</taxon>
        <taxon>Brachycera</taxon>
        <taxon>Muscomorpha</taxon>
        <taxon>Ephydroidea</taxon>
        <taxon>Drosophilidae</taxon>
        <taxon>Drosophila</taxon>
    </lineage>
</organism>
<reference evidence="4" key="1">
    <citation type="submission" date="2025-08" db="UniProtKB">
        <authorList>
            <consortium name="RefSeq"/>
        </authorList>
    </citation>
    <scope>IDENTIFICATION</scope>
    <source>
        <strain evidence="4">15085-1641.00</strain>
        <tissue evidence="4">Whole body</tissue>
    </source>
</reference>
<evidence type="ECO:0000313" key="3">
    <source>
        <dbReference type="Proteomes" id="UP000504633"/>
    </source>
</evidence>
<keyword evidence="2" id="KW-1133">Transmembrane helix</keyword>
<dbReference type="KEGG" id="dhe:111602314"/>
<accession>A0A6J1MDM0</accession>
<feature type="transmembrane region" description="Helical" evidence="2">
    <location>
        <begin position="94"/>
        <end position="114"/>
    </location>
</feature>
<dbReference type="AlphaFoldDB" id="A0A6J1MDM0"/>
<feature type="transmembrane region" description="Helical" evidence="2">
    <location>
        <begin position="46"/>
        <end position="64"/>
    </location>
</feature>
<proteinExistence type="predicted"/>
<evidence type="ECO:0000256" key="2">
    <source>
        <dbReference type="SAM" id="Phobius"/>
    </source>
</evidence>
<protein>
    <submittedName>
        <fullName evidence="4">Uncharacterized protein LOC111602314</fullName>
    </submittedName>
</protein>
<evidence type="ECO:0000313" key="4">
    <source>
        <dbReference type="RefSeq" id="XP_023175085.2"/>
    </source>
</evidence>
<dbReference type="Proteomes" id="UP000504633">
    <property type="component" value="Unplaced"/>
</dbReference>
<dbReference type="OrthoDB" id="7875754at2759"/>
<keyword evidence="3" id="KW-1185">Reference proteome</keyword>
<dbReference type="RefSeq" id="XP_023175085.2">
    <property type="nucleotide sequence ID" value="XM_023319317.2"/>
</dbReference>
<dbReference type="OMA" id="NDKENCC"/>
<keyword evidence="2" id="KW-0472">Membrane</keyword>
<dbReference type="GeneID" id="111602314"/>
<evidence type="ECO:0000256" key="1">
    <source>
        <dbReference type="SAM" id="MobiDB-lite"/>
    </source>
</evidence>
<gene>
    <name evidence="4" type="primary">LOC111602314</name>
</gene>
<sequence length="266" mass="29863">MVRPQDLGVTIVSVNIVITFYLWGTAIKKITSDNKDSKESTDVRWTGAYGIYLFVNTFLLLCLLKKGLCPIKLWFLLTIFLLVFRVINFDYHNIIDLFINLYIFTSLAVMAYVYSKLKEEQTAEQTPPPVLQRCHNFVSTVNKPTASASKRSTFTAGESPLGVAKPASQMISSKSTINRNEIKPDSPLPPPTAGWSDQRNNGQYLDNWNLKTNIGWQPELRLNLNAPAIGFMPSAPELTSSDSAEDQAKTFNFHSANMMNLNETTK</sequence>
<feature type="transmembrane region" description="Helical" evidence="2">
    <location>
        <begin position="71"/>
        <end position="88"/>
    </location>
</feature>
<keyword evidence="2" id="KW-0812">Transmembrane</keyword>
<name>A0A6J1MDM0_DROHY</name>
<feature type="region of interest" description="Disordered" evidence="1">
    <location>
        <begin position="177"/>
        <end position="200"/>
    </location>
</feature>